<evidence type="ECO:0008006" key="4">
    <source>
        <dbReference type="Google" id="ProtNLM"/>
    </source>
</evidence>
<evidence type="ECO:0000313" key="3">
    <source>
        <dbReference type="Proteomes" id="UP000708208"/>
    </source>
</evidence>
<protein>
    <recommendedName>
        <fullName evidence="4">Peptidase S1 domain-containing protein</fullName>
    </recommendedName>
</protein>
<proteinExistence type="predicted"/>
<comment type="caution">
    <text evidence="2">The sequence shown here is derived from an EMBL/GenBank/DDBJ whole genome shotgun (WGS) entry which is preliminary data.</text>
</comment>
<keyword evidence="3" id="KW-1185">Reference proteome</keyword>
<dbReference type="Proteomes" id="UP000708208">
    <property type="component" value="Unassembled WGS sequence"/>
</dbReference>
<organism evidence="2 3">
    <name type="scientific">Allacma fusca</name>
    <dbReference type="NCBI Taxonomy" id="39272"/>
    <lineage>
        <taxon>Eukaryota</taxon>
        <taxon>Metazoa</taxon>
        <taxon>Ecdysozoa</taxon>
        <taxon>Arthropoda</taxon>
        <taxon>Hexapoda</taxon>
        <taxon>Collembola</taxon>
        <taxon>Symphypleona</taxon>
        <taxon>Sminthuridae</taxon>
        <taxon>Allacma</taxon>
    </lineage>
</organism>
<dbReference type="EMBL" id="CAJVCH010183380">
    <property type="protein sequence ID" value="CAG7729736.1"/>
    <property type="molecule type" value="Genomic_DNA"/>
</dbReference>
<evidence type="ECO:0000313" key="2">
    <source>
        <dbReference type="EMBL" id="CAG7729736.1"/>
    </source>
</evidence>
<dbReference type="OrthoDB" id="546450at2759"/>
<gene>
    <name evidence="2" type="ORF">AFUS01_LOCUS18430</name>
</gene>
<accession>A0A8J2K7H4</accession>
<evidence type="ECO:0000256" key="1">
    <source>
        <dbReference type="SAM" id="MobiDB-lite"/>
    </source>
</evidence>
<feature type="compositionally biased region" description="Basic and acidic residues" evidence="1">
    <location>
        <begin position="94"/>
        <end position="103"/>
    </location>
</feature>
<feature type="region of interest" description="Disordered" evidence="1">
    <location>
        <begin position="80"/>
        <end position="103"/>
    </location>
</feature>
<name>A0A8J2K7H4_9HEXA</name>
<reference evidence="2" key="1">
    <citation type="submission" date="2021-06" db="EMBL/GenBank/DDBJ databases">
        <authorList>
            <person name="Hodson N. C."/>
            <person name="Mongue J. A."/>
            <person name="Jaron S. K."/>
        </authorList>
    </citation>
    <scope>NUCLEOTIDE SEQUENCE</scope>
</reference>
<dbReference type="AlphaFoldDB" id="A0A8J2K7H4"/>
<sequence>MTYVPTNQTRFEDTAQVSGWGRTSEKGKFSDALKWAVLDLMSLHRCRWIKDKIEKYNPRFLCPYSGCCAINFDPTIHQKVSTNPASSSSSVGRSGDDISSETR</sequence>